<feature type="region of interest" description="Disordered" evidence="1">
    <location>
        <begin position="81"/>
        <end position="158"/>
    </location>
</feature>
<dbReference type="EMBL" id="KK207865">
    <property type="protein sequence ID" value="EZF51604.1"/>
    <property type="molecule type" value="Genomic_DNA"/>
</dbReference>
<evidence type="ECO:0000313" key="2">
    <source>
        <dbReference type="EMBL" id="EZF51604.1"/>
    </source>
</evidence>
<protein>
    <submittedName>
        <fullName evidence="2">Uncharacterized protein</fullName>
    </submittedName>
</protein>
<dbReference type="Proteomes" id="UP000023758">
    <property type="component" value="Unassembled WGS sequence"/>
</dbReference>
<sequence length="205" mass="22431">MATQGGLNAEFRSERRLQLLTTLQSLLDERQPNGLPSSSWAGLWLADLERLEEIIASAGRAEFIPAITADFGVIVREKAQRERFESRSPSSSPPQSPSGLLRASPSQSSSLHRSAVEKRSGLTREPPGDEAEQPTSQPAIPPAKRQCTGSELSNSTGCHCRSLPEILAAWNVRTGEEIVSRREIVLTTSDPESHPLPSWDLLELQ</sequence>
<accession>A0A022W089</accession>
<feature type="compositionally biased region" description="Polar residues" evidence="1">
    <location>
        <begin position="147"/>
        <end position="157"/>
    </location>
</feature>
<evidence type="ECO:0000256" key="1">
    <source>
        <dbReference type="SAM" id="MobiDB-lite"/>
    </source>
</evidence>
<name>A0A022W089_TRIRU</name>
<organism evidence="2">
    <name type="scientific">Trichophyton rubrum CBS 288.86</name>
    <dbReference type="NCBI Taxonomy" id="1215330"/>
    <lineage>
        <taxon>Eukaryota</taxon>
        <taxon>Fungi</taxon>
        <taxon>Dikarya</taxon>
        <taxon>Ascomycota</taxon>
        <taxon>Pezizomycotina</taxon>
        <taxon>Eurotiomycetes</taxon>
        <taxon>Eurotiomycetidae</taxon>
        <taxon>Onygenales</taxon>
        <taxon>Arthrodermataceae</taxon>
        <taxon>Trichophyton</taxon>
    </lineage>
</organism>
<proteinExistence type="predicted"/>
<gene>
    <name evidence="2" type="ORF">H103_05109</name>
</gene>
<dbReference type="AlphaFoldDB" id="A0A022W089"/>
<dbReference type="HOGENOM" id="CLU_1397242_0_0_1"/>
<reference evidence="2" key="1">
    <citation type="submission" date="2014-02" db="EMBL/GenBank/DDBJ databases">
        <title>The Genome Sequence of Trichophyton rubrum (morphotype fischeri) CBS 288.86.</title>
        <authorList>
            <consortium name="The Broad Institute Genomics Platform"/>
            <person name="Cuomo C.A."/>
            <person name="White T.C."/>
            <person name="Graser Y."/>
            <person name="Martinez-Rossi N."/>
            <person name="Heitman J."/>
            <person name="Young S.K."/>
            <person name="Zeng Q."/>
            <person name="Gargeya S."/>
            <person name="Abouelleil A."/>
            <person name="Alvarado L."/>
            <person name="Chapman S.B."/>
            <person name="Gainer-Dewar J."/>
            <person name="Goldberg J."/>
            <person name="Griggs A."/>
            <person name="Gujja S."/>
            <person name="Hansen M."/>
            <person name="Howarth C."/>
            <person name="Imamovic A."/>
            <person name="Larimer J."/>
            <person name="Martinez D."/>
            <person name="Murphy C."/>
            <person name="Pearson M.D."/>
            <person name="Persinoti G."/>
            <person name="Poon T."/>
            <person name="Priest M."/>
            <person name="Roberts A.D."/>
            <person name="Saif S."/>
            <person name="Shea T.D."/>
            <person name="Sykes S.N."/>
            <person name="Wortman J."/>
            <person name="Nusbaum C."/>
            <person name="Birren B."/>
        </authorList>
    </citation>
    <scope>NUCLEOTIDE SEQUENCE [LARGE SCALE GENOMIC DNA]</scope>
    <source>
        <strain evidence="2">CBS 288.86</strain>
    </source>
</reference>